<feature type="compositionally biased region" description="Basic and acidic residues" evidence="2">
    <location>
        <begin position="404"/>
        <end position="413"/>
    </location>
</feature>
<feature type="compositionally biased region" description="Acidic residues" evidence="2">
    <location>
        <begin position="1"/>
        <end position="14"/>
    </location>
</feature>
<dbReference type="Proteomes" id="UP001215280">
    <property type="component" value="Unassembled WGS sequence"/>
</dbReference>
<name>A0AAD7HYA1_9AGAR</name>
<feature type="region of interest" description="Disordered" evidence="2">
    <location>
        <begin position="1"/>
        <end position="100"/>
    </location>
</feature>
<feature type="compositionally biased region" description="Low complexity" evidence="2">
    <location>
        <begin position="31"/>
        <end position="46"/>
    </location>
</feature>
<feature type="compositionally biased region" description="Polar residues" evidence="2">
    <location>
        <begin position="256"/>
        <end position="278"/>
    </location>
</feature>
<evidence type="ECO:0000256" key="1">
    <source>
        <dbReference type="SAM" id="Coils"/>
    </source>
</evidence>
<gene>
    <name evidence="3" type="ORF">DFH07DRAFT_969286</name>
</gene>
<feature type="region of interest" description="Disordered" evidence="2">
    <location>
        <begin position="210"/>
        <end position="426"/>
    </location>
</feature>
<evidence type="ECO:0000313" key="3">
    <source>
        <dbReference type="EMBL" id="KAJ7730088.1"/>
    </source>
</evidence>
<evidence type="ECO:0000313" key="4">
    <source>
        <dbReference type="Proteomes" id="UP001215280"/>
    </source>
</evidence>
<feature type="coiled-coil region" evidence="1">
    <location>
        <begin position="177"/>
        <end position="204"/>
    </location>
</feature>
<organism evidence="3 4">
    <name type="scientific">Mycena maculata</name>
    <dbReference type="NCBI Taxonomy" id="230809"/>
    <lineage>
        <taxon>Eukaryota</taxon>
        <taxon>Fungi</taxon>
        <taxon>Dikarya</taxon>
        <taxon>Basidiomycota</taxon>
        <taxon>Agaricomycotina</taxon>
        <taxon>Agaricomycetes</taxon>
        <taxon>Agaricomycetidae</taxon>
        <taxon>Agaricales</taxon>
        <taxon>Marasmiineae</taxon>
        <taxon>Mycenaceae</taxon>
        <taxon>Mycena</taxon>
    </lineage>
</organism>
<proteinExistence type="predicted"/>
<comment type="caution">
    <text evidence="3">The sequence shown here is derived from an EMBL/GenBank/DDBJ whole genome shotgun (WGS) entry which is preliminary data.</text>
</comment>
<protein>
    <submittedName>
        <fullName evidence="3">Uncharacterized protein</fullName>
    </submittedName>
</protein>
<dbReference type="AlphaFoldDB" id="A0AAD7HYA1"/>
<feature type="compositionally biased region" description="Pro residues" evidence="2">
    <location>
        <begin position="288"/>
        <end position="298"/>
    </location>
</feature>
<keyword evidence="1" id="KW-0175">Coiled coil</keyword>
<dbReference type="EMBL" id="JARJLG010000193">
    <property type="protein sequence ID" value="KAJ7730088.1"/>
    <property type="molecule type" value="Genomic_DNA"/>
</dbReference>
<keyword evidence="4" id="KW-1185">Reference proteome</keyword>
<accession>A0AAD7HYA1</accession>
<evidence type="ECO:0000256" key="2">
    <source>
        <dbReference type="SAM" id="MobiDB-lite"/>
    </source>
</evidence>
<reference evidence="3" key="1">
    <citation type="submission" date="2023-03" db="EMBL/GenBank/DDBJ databases">
        <title>Massive genome expansion in bonnet fungi (Mycena s.s.) driven by repeated elements and novel gene families across ecological guilds.</title>
        <authorList>
            <consortium name="Lawrence Berkeley National Laboratory"/>
            <person name="Harder C.B."/>
            <person name="Miyauchi S."/>
            <person name="Viragh M."/>
            <person name="Kuo A."/>
            <person name="Thoen E."/>
            <person name="Andreopoulos B."/>
            <person name="Lu D."/>
            <person name="Skrede I."/>
            <person name="Drula E."/>
            <person name="Henrissat B."/>
            <person name="Morin E."/>
            <person name="Kohler A."/>
            <person name="Barry K."/>
            <person name="LaButti K."/>
            <person name="Morin E."/>
            <person name="Salamov A."/>
            <person name="Lipzen A."/>
            <person name="Mereny Z."/>
            <person name="Hegedus B."/>
            <person name="Baldrian P."/>
            <person name="Stursova M."/>
            <person name="Weitz H."/>
            <person name="Taylor A."/>
            <person name="Grigoriev I.V."/>
            <person name="Nagy L.G."/>
            <person name="Martin F."/>
            <person name="Kauserud H."/>
        </authorList>
    </citation>
    <scope>NUCLEOTIDE SEQUENCE</scope>
    <source>
        <strain evidence="3">CBHHK188m</strain>
    </source>
</reference>
<sequence length="501" mass="54565">MSDIPADDVLDYDEVSVHSGEEMALDPPEDTLQSTQQNTLQPNTQQADGTSSISSYDPDDHHRSLEGQSRVTYDHRTGELSAEPLTAAVEPEGDPAGNEATQADIKQGHSEATSWTPVQRMQACTGDLGVVHASAGKNQPRSNSVAFVTQELKKAQGGWQSSITRLTSRVNDAAATAASVSTEIKTLMAKIARLENEIRTLRDERANIFYSGSESGEPPVWKTGNKRKGRSPHAPAPTKRAHAVQPSRSDSDHDNNTPIDSQRVSTQQTNIPLEQRISSPGRHEDSGLPPPLGLPPALRPSRPSSYQNDSGRGRGASQPSQSKRGESSAPKPWVNPPPLVSALLPPTWSPTYPSNDYDDGYHHESQSQASSFQERNEGRGSSSAGSSHAREAGGGNRGRGKGRVRSDNSHRNDLFPSRNARDTNLPRPFEEPEVAWVDVGSIVWGEKSRDVFWRFCDKIETDNHGPAPRPEYVSNPDKQGHARGRFVAGNFRTVRTSFGKT</sequence>